<evidence type="ECO:0000256" key="1">
    <source>
        <dbReference type="ARBA" id="ARBA00006484"/>
    </source>
</evidence>
<dbReference type="RefSeq" id="WP_184222108.1">
    <property type="nucleotide sequence ID" value="NZ_JACHIP010000009.1"/>
</dbReference>
<dbReference type="PRINTS" id="PR00081">
    <property type="entry name" value="GDHRDH"/>
</dbReference>
<dbReference type="GO" id="GO:0016020">
    <property type="term" value="C:membrane"/>
    <property type="evidence" value="ECO:0007669"/>
    <property type="project" value="TreeGrafter"/>
</dbReference>
<dbReference type="InterPro" id="IPR036291">
    <property type="entry name" value="NAD(P)-bd_dom_sf"/>
</dbReference>
<keyword evidence="2" id="KW-0560">Oxidoreductase</keyword>
<evidence type="ECO:0000313" key="6">
    <source>
        <dbReference type="Proteomes" id="UP000540989"/>
    </source>
</evidence>
<proteinExistence type="inferred from homology"/>
<dbReference type="InterPro" id="IPR002347">
    <property type="entry name" value="SDR_fam"/>
</dbReference>
<sequence length="277" mass="29647">MNSKPSSSEVFSLKDRVVVLTGAASGIGAALVDQLAMEGAHLALIDKDHVSLETVAEAARQSGASIRTYNIDLADESAITTLPDAIASDLGTASVLFNIAGMALAGTFEQVSSQRFHHLFAVNFFSMAAMTRSFLPHLRQHRSAQIVNMSSVFGIIGSAGQVAYSASKFAVRGFSESLRAELESADIGVTVIHPGGVKTNIVLSALVEAGLSEQEIRPVRGPAEKPLTMEARYAAAIIIRGVKRRKQRILVGEDARLVARVQRRYPLSYSRILAEQA</sequence>
<dbReference type="EMBL" id="JACHIP010000009">
    <property type="protein sequence ID" value="MBB5060047.1"/>
    <property type="molecule type" value="Genomic_DNA"/>
</dbReference>
<dbReference type="AlphaFoldDB" id="A0A7W8E5W3"/>
<accession>A0A7W8E5W3</accession>
<dbReference type="SUPFAM" id="SSF51735">
    <property type="entry name" value="NAD(P)-binding Rossmann-fold domains"/>
    <property type="match status" value="1"/>
</dbReference>
<name>A0A7W8E5W3_9BACT</name>
<dbReference type="PANTHER" id="PTHR44196">
    <property type="entry name" value="DEHYDROGENASE/REDUCTASE SDR FAMILY MEMBER 7B"/>
    <property type="match status" value="1"/>
</dbReference>
<evidence type="ECO:0000313" key="5">
    <source>
        <dbReference type="EMBL" id="MBB5060047.1"/>
    </source>
</evidence>
<reference evidence="5 6" key="1">
    <citation type="submission" date="2020-08" db="EMBL/GenBank/DDBJ databases">
        <title>Genomic Encyclopedia of Type Strains, Phase IV (KMG-V): Genome sequencing to study the core and pangenomes of soil and plant-associated prokaryotes.</title>
        <authorList>
            <person name="Whitman W."/>
        </authorList>
    </citation>
    <scope>NUCLEOTIDE SEQUENCE [LARGE SCALE GENOMIC DNA]</scope>
    <source>
        <strain evidence="5 6">M8UP14</strain>
    </source>
</reference>
<evidence type="ECO:0000256" key="2">
    <source>
        <dbReference type="ARBA" id="ARBA00023002"/>
    </source>
</evidence>
<dbReference type="PROSITE" id="PS00061">
    <property type="entry name" value="ADH_SHORT"/>
    <property type="match status" value="1"/>
</dbReference>
<comment type="similarity">
    <text evidence="1 3">Belongs to the short-chain dehydrogenases/reductases (SDR) family.</text>
</comment>
<feature type="domain" description="Ketoreductase" evidence="4">
    <location>
        <begin position="16"/>
        <end position="200"/>
    </location>
</feature>
<dbReference type="GO" id="GO:0016491">
    <property type="term" value="F:oxidoreductase activity"/>
    <property type="evidence" value="ECO:0007669"/>
    <property type="project" value="UniProtKB-KW"/>
</dbReference>
<dbReference type="Gene3D" id="3.40.50.720">
    <property type="entry name" value="NAD(P)-binding Rossmann-like Domain"/>
    <property type="match status" value="1"/>
</dbReference>
<comment type="caution">
    <text evidence="5">The sequence shown here is derived from an EMBL/GenBank/DDBJ whole genome shotgun (WGS) entry which is preliminary data.</text>
</comment>
<gene>
    <name evidence="5" type="ORF">HDF16_004783</name>
</gene>
<dbReference type="PRINTS" id="PR00080">
    <property type="entry name" value="SDRFAMILY"/>
</dbReference>
<dbReference type="InterPro" id="IPR020904">
    <property type="entry name" value="Sc_DH/Rdtase_CS"/>
</dbReference>
<dbReference type="Proteomes" id="UP000540989">
    <property type="component" value="Unassembled WGS sequence"/>
</dbReference>
<dbReference type="PANTHER" id="PTHR44196:SF1">
    <property type="entry name" value="DEHYDROGENASE_REDUCTASE SDR FAMILY MEMBER 7B"/>
    <property type="match status" value="1"/>
</dbReference>
<evidence type="ECO:0000259" key="4">
    <source>
        <dbReference type="SMART" id="SM00822"/>
    </source>
</evidence>
<evidence type="ECO:0000256" key="3">
    <source>
        <dbReference type="RuleBase" id="RU000363"/>
    </source>
</evidence>
<dbReference type="SMART" id="SM00822">
    <property type="entry name" value="PKS_KR"/>
    <property type="match status" value="1"/>
</dbReference>
<organism evidence="5 6">
    <name type="scientific">Granulicella aggregans</name>
    <dbReference type="NCBI Taxonomy" id="474949"/>
    <lineage>
        <taxon>Bacteria</taxon>
        <taxon>Pseudomonadati</taxon>
        <taxon>Acidobacteriota</taxon>
        <taxon>Terriglobia</taxon>
        <taxon>Terriglobales</taxon>
        <taxon>Acidobacteriaceae</taxon>
        <taxon>Granulicella</taxon>
    </lineage>
</organism>
<keyword evidence="6" id="KW-1185">Reference proteome</keyword>
<protein>
    <submittedName>
        <fullName evidence="5">Short-subunit dehydrogenase</fullName>
    </submittedName>
</protein>
<dbReference type="Pfam" id="PF00106">
    <property type="entry name" value="adh_short"/>
    <property type="match status" value="1"/>
</dbReference>
<dbReference type="InterPro" id="IPR057326">
    <property type="entry name" value="KR_dom"/>
</dbReference>